<comment type="caution">
    <text evidence="1">The sequence shown here is derived from an EMBL/GenBank/DDBJ whole genome shotgun (WGS) entry which is preliminary data.</text>
</comment>
<name>A0ACC1TBV6_9APHY</name>
<evidence type="ECO:0000313" key="2">
    <source>
        <dbReference type="Proteomes" id="UP001148662"/>
    </source>
</evidence>
<dbReference type="Proteomes" id="UP001148662">
    <property type="component" value="Unassembled WGS sequence"/>
</dbReference>
<protein>
    <submittedName>
        <fullName evidence="1">Uncharacterized protein</fullName>
    </submittedName>
</protein>
<accession>A0ACC1TBV6</accession>
<keyword evidence="2" id="KW-1185">Reference proteome</keyword>
<proteinExistence type="predicted"/>
<gene>
    <name evidence="1" type="ORF">NM688_g1531</name>
</gene>
<evidence type="ECO:0000313" key="1">
    <source>
        <dbReference type="EMBL" id="KAJ3557327.1"/>
    </source>
</evidence>
<reference evidence="1" key="1">
    <citation type="submission" date="2022-07" db="EMBL/GenBank/DDBJ databases">
        <title>Genome Sequence of Phlebia brevispora.</title>
        <authorList>
            <person name="Buettner E."/>
        </authorList>
    </citation>
    <scope>NUCLEOTIDE SEQUENCE</scope>
    <source>
        <strain evidence="1">MPL23</strain>
    </source>
</reference>
<dbReference type="EMBL" id="JANHOG010000167">
    <property type="protein sequence ID" value="KAJ3557327.1"/>
    <property type="molecule type" value="Genomic_DNA"/>
</dbReference>
<sequence>MALFPPAGIPSQGELLLITDELSSPADFLLHRLTASHLKGGSEKAARAVVLTVSENVAKWKTIAAKANINLTQLIDSRSVVFLDVVSRIPLLPNIAANTIGVLKPIIDDLDSLLNEEPSKSSSTLVILDDISSLEWMGVPTQDLQRFARALAALCRKLNAALAIRHHIVTPGEPDDLLRLLLQICTYHIDVLPLSTGRSGAVSGQIALHPGPGQILRNCKPISRSAALQYKLTDSGCVFFERGTSSGVL</sequence>
<organism evidence="1 2">
    <name type="scientific">Phlebia brevispora</name>
    <dbReference type="NCBI Taxonomy" id="194682"/>
    <lineage>
        <taxon>Eukaryota</taxon>
        <taxon>Fungi</taxon>
        <taxon>Dikarya</taxon>
        <taxon>Basidiomycota</taxon>
        <taxon>Agaricomycotina</taxon>
        <taxon>Agaricomycetes</taxon>
        <taxon>Polyporales</taxon>
        <taxon>Meruliaceae</taxon>
        <taxon>Phlebia</taxon>
    </lineage>
</organism>